<evidence type="ECO:0000256" key="6">
    <source>
        <dbReference type="ARBA" id="ARBA00022692"/>
    </source>
</evidence>
<feature type="compositionally biased region" description="Basic and acidic residues" evidence="17">
    <location>
        <begin position="141"/>
        <end position="153"/>
    </location>
</feature>
<comment type="similarity">
    <text evidence="3">Belongs to the glycosyltransferase 29 family.</text>
</comment>
<evidence type="ECO:0000256" key="16">
    <source>
        <dbReference type="ARBA" id="ARBA00052285"/>
    </source>
</evidence>
<dbReference type="Pfam" id="PF00777">
    <property type="entry name" value="Glyco_transf_29"/>
    <property type="match status" value="1"/>
</dbReference>
<evidence type="ECO:0000256" key="11">
    <source>
        <dbReference type="ARBA" id="ARBA00023157"/>
    </source>
</evidence>
<evidence type="ECO:0000256" key="8">
    <source>
        <dbReference type="ARBA" id="ARBA00022989"/>
    </source>
</evidence>
<evidence type="ECO:0000256" key="9">
    <source>
        <dbReference type="ARBA" id="ARBA00023034"/>
    </source>
</evidence>
<evidence type="ECO:0000256" key="1">
    <source>
        <dbReference type="ARBA" id="ARBA00004323"/>
    </source>
</evidence>
<reference evidence="20 21" key="1">
    <citation type="submission" date="2019-04" db="EMBL/GenBank/DDBJ databases">
        <authorList>
            <person name="Alioto T."/>
            <person name="Alioto T."/>
        </authorList>
    </citation>
    <scope>NUCLEOTIDE SEQUENCE [LARGE SCALE GENOMIC DNA]</scope>
</reference>
<dbReference type="EC" id="2.4.3.3" evidence="14"/>
<protein>
    <recommendedName>
        <fullName evidence="14">alpha-N-acetylgalactosaminide alpha-2,6-sialyltransferase</fullName>
        <ecNumber evidence="14">2.4.3.3</ecNumber>
    </recommendedName>
</protein>
<evidence type="ECO:0000256" key="2">
    <source>
        <dbReference type="ARBA" id="ARBA00004922"/>
    </source>
</evidence>
<dbReference type="GO" id="GO:0001665">
    <property type="term" value="F:alpha-N-acetylgalactosaminide alpha-2,6-sialyltransferase activity"/>
    <property type="evidence" value="ECO:0007669"/>
    <property type="project" value="UniProtKB-EC"/>
</dbReference>
<feature type="compositionally biased region" description="Basic residues" evidence="17">
    <location>
        <begin position="195"/>
        <end position="206"/>
    </location>
</feature>
<evidence type="ECO:0000313" key="21">
    <source>
        <dbReference type="Proteomes" id="UP000335636"/>
    </source>
</evidence>
<dbReference type="AlphaFoldDB" id="A0A5E4APT5"/>
<organism evidence="20 21">
    <name type="scientific">Marmota monax</name>
    <name type="common">Woodchuck</name>
    <dbReference type="NCBI Taxonomy" id="9995"/>
    <lineage>
        <taxon>Eukaryota</taxon>
        <taxon>Metazoa</taxon>
        <taxon>Chordata</taxon>
        <taxon>Craniata</taxon>
        <taxon>Vertebrata</taxon>
        <taxon>Euteleostomi</taxon>
        <taxon>Mammalia</taxon>
        <taxon>Eutheria</taxon>
        <taxon>Euarchontoglires</taxon>
        <taxon>Glires</taxon>
        <taxon>Rodentia</taxon>
        <taxon>Sciuromorpha</taxon>
        <taxon>Sciuridae</taxon>
        <taxon>Xerinae</taxon>
        <taxon>Marmotini</taxon>
        <taxon>Marmota</taxon>
    </lineage>
</organism>
<dbReference type="Gene3D" id="3.90.1480.20">
    <property type="entry name" value="Glycosyl transferase family 29"/>
    <property type="match status" value="1"/>
</dbReference>
<dbReference type="PANTHER" id="PTHR45941:SF1">
    <property type="entry name" value="ALPHA-N-ACETYLGALACTOSAMINIDE ALPHA-2,6-SIALYLTRANSFERASE 1"/>
    <property type="match status" value="1"/>
</dbReference>
<feature type="region of interest" description="Disordered" evidence="17">
    <location>
        <begin position="219"/>
        <end position="238"/>
    </location>
</feature>
<feature type="region of interest" description="Disordered" evidence="17">
    <location>
        <begin position="64"/>
        <end position="206"/>
    </location>
</feature>
<dbReference type="Proteomes" id="UP000662637">
    <property type="component" value="Unassembled WGS sequence"/>
</dbReference>
<keyword evidence="4 19" id="KW-0328">Glycosyltransferase</keyword>
<keyword evidence="12" id="KW-0325">Glycoprotein</keyword>
<comment type="pathway">
    <text evidence="2">Protein modification; protein glycosylation.</text>
</comment>
<keyword evidence="8 18" id="KW-1133">Transmembrane helix</keyword>
<feature type="transmembrane region" description="Helical" evidence="18">
    <location>
        <begin position="12"/>
        <end position="33"/>
    </location>
</feature>
<dbReference type="GO" id="GO:0009312">
    <property type="term" value="P:oligosaccharide biosynthetic process"/>
    <property type="evidence" value="ECO:0007669"/>
    <property type="project" value="TreeGrafter"/>
</dbReference>
<keyword evidence="9" id="KW-0333">Golgi apparatus</keyword>
<sequence>MRSCPRRLSRLGQVWPLLVAALIFFLFTLPSFIKEPSTKPSRYQYIQSTEQRFRDLIQKTIMGWRTSTPAKSAKETRAPDTHPWPIPHSATESRRTEAHQAPGTASPTSQEEETAKVDTLPPRGQDKDRASTRTEALALQSEDKKTAGGREAQKGTLTSARTVKPQSKVATRAQRLSPGIREEKLTTTGAAPTRTRPRATTRPRPRPTMRLRATTRRRVTTTPRAMRRPSVTTGSRARMTAAVQAKKKPTLAAPPAPSPSPTMPRSQRLKAANFKSEPRWDFEEKYSLDRGSLQTTCPDSLKTRAANSSWLQNLFLPNLTLFLDSRHFNQSEWNRLEHFAPPFGFMELNYSLVQKVVSRFPPVPQQQLLLAGLPPGSTRCVTCAVVGNGGILNNSHVGQEIDSHDYVFRLSGAVIKGYEQDVGTRTSFYGFTAFSLTQSLLILGSRGFRHVPVGEDIRYLHFLEGTRDYEWLEALLLNQTLQRKSLFWFRHRPQEAFREALQLDRYLLLHPDFLRYMKNRFLRSKTLDGSHWRIYRPTTGALLLLTALHLCDKVSAYGFITEGHERFSDHYYDKSWKRVVFYINHDFKLERAVWKRLHDEGIIWLYQRPQTAKN</sequence>
<evidence type="ECO:0000256" key="12">
    <source>
        <dbReference type="ARBA" id="ARBA00023180"/>
    </source>
</evidence>
<evidence type="ECO:0000256" key="14">
    <source>
        <dbReference type="ARBA" id="ARBA00039109"/>
    </source>
</evidence>
<dbReference type="GO" id="GO:0000139">
    <property type="term" value="C:Golgi membrane"/>
    <property type="evidence" value="ECO:0007669"/>
    <property type="project" value="UniProtKB-SubCell"/>
</dbReference>
<dbReference type="Proteomes" id="UP000335636">
    <property type="component" value="Unassembled WGS sequence"/>
</dbReference>
<reference evidence="19" key="2">
    <citation type="submission" date="2020-08" db="EMBL/GenBank/DDBJ databases">
        <authorList>
            <person name="Shumante A."/>
            <person name="Zimin A.V."/>
            <person name="Puiu D."/>
            <person name="Salzberg S.L."/>
        </authorList>
    </citation>
    <scope>NUCLEOTIDE SEQUENCE</scope>
    <source>
        <strain evidence="19">WC2-LM</strain>
        <tissue evidence="19">Liver</tissue>
    </source>
</reference>
<comment type="catalytic activity">
    <reaction evidence="13">
        <text>a beta-D-galactosyl-(1-&gt;3)-N-acetyl-alpha-D-galactosaminyl derivative + CMP-N-acetyl-beta-neuraminate = a beta-D-galactosyl-(1-&gt;3)-[N-acetyl-alpha-neuraminyl-(2-&gt;6)]-N-acetyl-alpha-D-galactosaminyl derivative + CMP + H(+)</text>
        <dbReference type="Rhea" id="RHEA:11136"/>
        <dbReference type="ChEBI" id="CHEBI:15378"/>
        <dbReference type="ChEBI" id="CHEBI:57812"/>
        <dbReference type="ChEBI" id="CHEBI:60377"/>
        <dbReference type="ChEBI" id="CHEBI:133470"/>
        <dbReference type="ChEBI" id="CHEBI:140764"/>
        <dbReference type="EC" id="2.4.3.3"/>
    </reaction>
    <physiologicalReaction direction="left-to-right" evidence="13">
        <dbReference type="Rhea" id="RHEA:11137"/>
    </physiologicalReaction>
</comment>
<proteinExistence type="inferred from homology"/>
<dbReference type="EMBL" id="CABDUW010000121">
    <property type="protein sequence ID" value="VTJ59437.1"/>
    <property type="molecule type" value="Genomic_DNA"/>
</dbReference>
<dbReference type="GO" id="GO:1901137">
    <property type="term" value="P:carbohydrate derivative biosynthetic process"/>
    <property type="evidence" value="ECO:0007669"/>
    <property type="project" value="UniProtKB-ARBA"/>
</dbReference>
<evidence type="ECO:0000313" key="19">
    <source>
        <dbReference type="EMBL" id="KAF7477979.1"/>
    </source>
</evidence>
<dbReference type="EMBL" id="WJEC01001764">
    <property type="protein sequence ID" value="KAF7477979.1"/>
    <property type="molecule type" value="Genomic_DNA"/>
</dbReference>
<keyword evidence="5 19" id="KW-0808">Transferase</keyword>
<accession>A0A5E4APT5</accession>
<evidence type="ECO:0000256" key="13">
    <source>
        <dbReference type="ARBA" id="ARBA00036348"/>
    </source>
</evidence>
<dbReference type="InterPro" id="IPR038578">
    <property type="entry name" value="GT29-like_sf"/>
</dbReference>
<keyword evidence="7" id="KW-0735">Signal-anchor</keyword>
<evidence type="ECO:0000256" key="15">
    <source>
        <dbReference type="ARBA" id="ARBA00050664"/>
    </source>
</evidence>
<dbReference type="FunFam" id="3.90.1480.20:FF:000013">
    <property type="entry name" value="ST6 N-acetylgalactosaminide alpha-2,6-sialyltransferase 1"/>
    <property type="match status" value="1"/>
</dbReference>
<name>A0A5E4APT5_MARMO</name>
<evidence type="ECO:0000256" key="4">
    <source>
        <dbReference type="ARBA" id="ARBA00022676"/>
    </source>
</evidence>
<evidence type="ECO:0000256" key="18">
    <source>
        <dbReference type="SAM" id="Phobius"/>
    </source>
</evidence>
<comment type="catalytic activity">
    <reaction evidence="16">
        <text>a 3-O-[N-acetyl-alpha-D-galactosaminyl]-L-threonyl-[protein] + CMP-N-acetyl-beta-neuraminate = a 3-O-[N-acetyl-alpha-neuraminosyl-(2-&gt;6)-N-acetyl-alpha-D-galactosaminyl]-L-threonyl-[protein] + CMP + H(+)</text>
        <dbReference type="Rhea" id="RHEA:81643"/>
        <dbReference type="Rhea" id="RHEA-COMP:11689"/>
        <dbReference type="Rhea" id="RHEA-COMP:19720"/>
        <dbReference type="ChEBI" id="CHEBI:15378"/>
        <dbReference type="ChEBI" id="CHEBI:57812"/>
        <dbReference type="ChEBI" id="CHEBI:60377"/>
        <dbReference type="ChEBI" id="CHEBI:87075"/>
        <dbReference type="ChEBI" id="CHEBI:231970"/>
    </reaction>
    <physiologicalReaction direction="left-to-right" evidence="16">
        <dbReference type="Rhea" id="RHEA:81644"/>
    </physiologicalReaction>
</comment>
<keyword evidence="6 18" id="KW-0812">Transmembrane</keyword>
<evidence type="ECO:0000256" key="5">
    <source>
        <dbReference type="ARBA" id="ARBA00022679"/>
    </source>
</evidence>
<comment type="subcellular location">
    <subcellularLocation>
        <location evidence="1">Golgi apparatus membrane</location>
        <topology evidence="1">Single-pass type II membrane protein</topology>
    </subcellularLocation>
</comment>
<feature type="compositionally biased region" description="Polar residues" evidence="17">
    <location>
        <begin position="155"/>
        <end position="169"/>
    </location>
</feature>
<evidence type="ECO:0000313" key="20">
    <source>
        <dbReference type="EMBL" id="VTJ59437.1"/>
    </source>
</evidence>
<evidence type="ECO:0000256" key="7">
    <source>
        <dbReference type="ARBA" id="ARBA00022968"/>
    </source>
</evidence>
<keyword evidence="10 18" id="KW-0472">Membrane</keyword>
<gene>
    <name evidence="19" type="ORF">GHT09_011014</name>
    <name evidence="20" type="ORF">MONAX_5E045276</name>
</gene>
<keyword evidence="11" id="KW-1015">Disulfide bond</keyword>
<evidence type="ECO:0000256" key="17">
    <source>
        <dbReference type="SAM" id="MobiDB-lite"/>
    </source>
</evidence>
<dbReference type="PANTHER" id="PTHR45941">
    <property type="entry name" value="ALPHA-N-ACETYLGALACTOSAMINIDE ALPHA-2,6-SIALYLTRANSFERASE 2-LIKE-RELATED"/>
    <property type="match status" value="1"/>
</dbReference>
<feature type="compositionally biased region" description="Pro residues" evidence="17">
    <location>
        <begin position="252"/>
        <end position="262"/>
    </location>
</feature>
<keyword evidence="21" id="KW-1185">Reference proteome</keyword>
<dbReference type="InterPro" id="IPR001675">
    <property type="entry name" value="Glyco_trans_29"/>
</dbReference>
<evidence type="ECO:0000256" key="3">
    <source>
        <dbReference type="ARBA" id="ARBA00006003"/>
    </source>
</evidence>
<feature type="region of interest" description="Disordered" evidence="17">
    <location>
        <begin position="243"/>
        <end position="274"/>
    </location>
</feature>
<evidence type="ECO:0000256" key="10">
    <source>
        <dbReference type="ARBA" id="ARBA00023136"/>
    </source>
</evidence>
<comment type="catalytic activity">
    <reaction evidence="15">
        <text>a 3-O-[N-acetyl-alpha-neuraminyl-(2-&gt;3)-beta-D-galactosyl-(1-&gt;3)-N-acetyl-alpha-D-galactosaminyl]-L-threonyl-[protein] + CMP-N-acetyl-beta-neuraminate = a 3-O-{alpha-Neu5Ac-(2-&gt;3)-beta-D-Gal-(1-&gt;3)-[alpha-Neu5Ac-(2-&gt;6)]-alpha-D-GalNAc}-L-threonyl-[protein] + CMP + H(+)</text>
        <dbReference type="Rhea" id="RHEA:81659"/>
        <dbReference type="Rhea" id="RHEA-COMP:14417"/>
        <dbReference type="Rhea" id="RHEA-COMP:16763"/>
        <dbReference type="ChEBI" id="CHEBI:15378"/>
        <dbReference type="ChEBI" id="CHEBI:57812"/>
        <dbReference type="ChEBI" id="CHEBI:60377"/>
        <dbReference type="ChEBI" id="CHEBI:139598"/>
        <dbReference type="ChEBI" id="CHEBI:156398"/>
    </reaction>
    <physiologicalReaction direction="left-to-right" evidence="15">
        <dbReference type="Rhea" id="RHEA:81660"/>
    </physiologicalReaction>
</comment>